<feature type="transmembrane region" description="Helical" evidence="1">
    <location>
        <begin position="137"/>
        <end position="154"/>
    </location>
</feature>
<feature type="transmembrane region" description="Helical" evidence="1">
    <location>
        <begin position="112"/>
        <end position="131"/>
    </location>
</feature>
<dbReference type="Proteomes" id="UP000266292">
    <property type="component" value="Chromosome"/>
</dbReference>
<proteinExistence type="predicted"/>
<sequence length="207" mass="23005">MNHQQDQLATLHEIRNIMDRSSRFISLSGLSGVAAGVSALLGAATVKWYLVTHNIDYSQTLGRSLTREAVVFLVAVAALVFILALCLATYFTARNARKNSHRVWDSKTERMLINLFIPLAAGGFFCAILIYHNLLYLVAPVMLIFYGCALLNASKYTLSDIRYLGLCEIALGLLASYFVAYGFVAWTIGFGALHIVYGALVYFKYER</sequence>
<dbReference type="RefSeq" id="WP_025604319.1">
    <property type="nucleotide sequence ID" value="NZ_CP021235.1"/>
</dbReference>
<feature type="transmembrane region" description="Helical" evidence="1">
    <location>
        <begin position="24"/>
        <end position="50"/>
    </location>
</feature>
<gene>
    <name evidence="2" type="ORF">CA264_02585</name>
</gene>
<evidence type="ECO:0000256" key="1">
    <source>
        <dbReference type="SAM" id="Phobius"/>
    </source>
</evidence>
<accession>A0A1X9YNF6</accession>
<feature type="transmembrane region" description="Helical" evidence="1">
    <location>
        <begin position="161"/>
        <end position="179"/>
    </location>
</feature>
<dbReference type="KEGG" id="pact:CA264_02585"/>
<protein>
    <submittedName>
        <fullName evidence="2">Uncharacterized protein</fullName>
    </submittedName>
</protein>
<dbReference type="OrthoDB" id="1120881at2"/>
<feature type="transmembrane region" description="Helical" evidence="1">
    <location>
        <begin position="70"/>
        <end position="91"/>
    </location>
</feature>
<keyword evidence="3" id="KW-1185">Reference proteome</keyword>
<name>A0A1X9YNF6_9BACT</name>
<feature type="transmembrane region" description="Helical" evidence="1">
    <location>
        <begin position="185"/>
        <end position="203"/>
    </location>
</feature>
<organism evidence="2 3">
    <name type="scientific">Pontibacter actiniarum</name>
    <dbReference type="NCBI Taxonomy" id="323450"/>
    <lineage>
        <taxon>Bacteria</taxon>
        <taxon>Pseudomonadati</taxon>
        <taxon>Bacteroidota</taxon>
        <taxon>Cytophagia</taxon>
        <taxon>Cytophagales</taxon>
        <taxon>Hymenobacteraceae</taxon>
        <taxon>Pontibacter</taxon>
    </lineage>
</organism>
<keyword evidence="1" id="KW-0812">Transmembrane</keyword>
<dbReference type="EMBL" id="CP021235">
    <property type="protein sequence ID" value="ARS34416.1"/>
    <property type="molecule type" value="Genomic_DNA"/>
</dbReference>
<keyword evidence="1" id="KW-0472">Membrane</keyword>
<keyword evidence="1" id="KW-1133">Transmembrane helix</keyword>
<evidence type="ECO:0000313" key="3">
    <source>
        <dbReference type="Proteomes" id="UP000266292"/>
    </source>
</evidence>
<dbReference type="STRING" id="709015.GCA_000472485_00510"/>
<evidence type="ECO:0000313" key="2">
    <source>
        <dbReference type="EMBL" id="ARS34416.1"/>
    </source>
</evidence>
<dbReference type="AlphaFoldDB" id="A0A1X9YNF6"/>
<reference evidence="3" key="1">
    <citation type="submission" date="2017-05" db="EMBL/GenBank/DDBJ databases">
        <authorList>
            <person name="Ray J."/>
            <person name="Price M."/>
            <person name="Deutschbauer A."/>
        </authorList>
    </citation>
    <scope>NUCLEOTIDE SEQUENCE [LARGE SCALE GENOMIC DNA]</scope>
    <source>
        <strain evidence="3">DSM 19842</strain>
    </source>
</reference>